<comment type="caution">
    <text evidence="1">The sequence shown here is derived from an EMBL/GenBank/DDBJ whole genome shotgun (WGS) entry which is preliminary data.</text>
</comment>
<evidence type="ECO:0000313" key="1">
    <source>
        <dbReference type="EMBL" id="MBI1493434.1"/>
    </source>
</evidence>
<organism evidence="1 2">
    <name type="scientific">Halocynthiibacter styelae</name>
    <dbReference type="NCBI Taxonomy" id="2761955"/>
    <lineage>
        <taxon>Bacteria</taxon>
        <taxon>Pseudomonadati</taxon>
        <taxon>Pseudomonadota</taxon>
        <taxon>Alphaproteobacteria</taxon>
        <taxon>Rhodobacterales</taxon>
        <taxon>Paracoccaceae</taxon>
        <taxon>Halocynthiibacter</taxon>
    </lineage>
</organism>
<dbReference type="EMBL" id="JADCKQ010000004">
    <property type="protein sequence ID" value="MBI1493434.1"/>
    <property type="molecule type" value="Genomic_DNA"/>
</dbReference>
<evidence type="ECO:0000313" key="2">
    <source>
        <dbReference type="Proteomes" id="UP000640583"/>
    </source>
</evidence>
<dbReference type="RefSeq" id="WP_228848266.1">
    <property type="nucleotide sequence ID" value="NZ_JADCKQ010000004.1"/>
</dbReference>
<dbReference type="Proteomes" id="UP000640583">
    <property type="component" value="Unassembled WGS sequence"/>
</dbReference>
<sequence>MTSPDPIAGAFPSHILTCSETGQWWMCQSEEFANNMARDAGLTKFKITELAQ</sequence>
<gene>
    <name evidence="1" type="ORF">H1D41_07290</name>
</gene>
<proteinExistence type="predicted"/>
<dbReference type="AlphaFoldDB" id="A0A8J7LKW1"/>
<accession>A0A8J7LKW1</accession>
<name>A0A8J7LKW1_9RHOB</name>
<keyword evidence="2" id="KW-1185">Reference proteome</keyword>
<protein>
    <submittedName>
        <fullName evidence="1">Uncharacterized protein</fullName>
    </submittedName>
</protein>
<reference evidence="1" key="1">
    <citation type="submission" date="2020-10" db="EMBL/GenBank/DDBJ databases">
        <title>Paenihalocynthiibacter styelae gen. nov., sp. nov., isolated from stalked sea squirt Styela clava.</title>
        <authorList>
            <person name="Kim Y.-O."/>
            <person name="Yoon J.-H."/>
        </authorList>
    </citation>
    <scope>NUCLEOTIDE SEQUENCE</scope>
    <source>
        <strain evidence="1">MYP1-1</strain>
    </source>
</reference>